<dbReference type="InterPro" id="IPR003530">
    <property type="entry name" value="Hematopoietin_rcpt_L_F3_CS"/>
</dbReference>
<evidence type="ECO:0000313" key="10">
    <source>
        <dbReference type="EMBL" id="CAH2296849.1"/>
    </source>
</evidence>
<dbReference type="PROSITE" id="PS50853">
    <property type="entry name" value="FN3"/>
    <property type="match status" value="1"/>
</dbReference>
<keyword evidence="10" id="KW-0675">Receptor</keyword>
<accession>A0AAD1SD35</accession>
<dbReference type="PANTHER" id="PTHR48483:SF2">
    <property type="entry name" value="INTERLEUKIN-27 SUBUNIT BETA"/>
    <property type="match status" value="1"/>
</dbReference>
<reference evidence="10" key="1">
    <citation type="submission" date="2022-03" db="EMBL/GenBank/DDBJ databases">
        <authorList>
            <person name="Alioto T."/>
            <person name="Alioto T."/>
            <person name="Gomez Garrido J."/>
        </authorList>
    </citation>
    <scope>NUCLEOTIDE SEQUENCE</scope>
</reference>
<dbReference type="SUPFAM" id="SSF49265">
    <property type="entry name" value="Fibronectin type III"/>
    <property type="match status" value="2"/>
</dbReference>
<dbReference type="CDD" id="cd00063">
    <property type="entry name" value="FN3"/>
    <property type="match status" value="1"/>
</dbReference>
<evidence type="ECO:0000313" key="11">
    <source>
        <dbReference type="Proteomes" id="UP001295444"/>
    </source>
</evidence>
<dbReference type="InterPro" id="IPR053073">
    <property type="entry name" value="IL11/IL27_subunit_beta"/>
</dbReference>
<comment type="similarity">
    <text evidence="1">Belongs to the type I cytokine receptor family. Type 3 subfamily.</text>
</comment>
<keyword evidence="2" id="KW-0732">Signal</keyword>
<gene>
    <name evidence="10" type="ORF">PECUL_23A005113</name>
</gene>
<feature type="domain" description="Fibronectin type-III" evidence="9">
    <location>
        <begin position="360"/>
        <end position="457"/>
    </location>
</feature>
<dbReference type="PROSITE" id="PS50835">
    <property type="entry name" value="IG_LIKE"/>
    <property type="match status" value="1"/>
</dbReference>
<evidence type="ECO:0000256" key="3">
    <source>
        <dbReference type="ARBA" id="ARBA00022737"/>
    </source>
</evidence>
<dbReference type="InterPro" id="IPR036116">
    <property type="entry name" value="FN3_sf"/>
</dbReference>
<evidence type="ECO:0000256" key="1">
    <source>
        <dbReference type="ARBA" id="ARBA00010890"/>
    </source>
</evidence>
<dbReference type="InterPro" id="IPR036179">
    <property type="entry name" value="Ig-like_dom_sf"/>
</dbReference>
<evidence type="ECO:0000256" key="2">
    <source>
        <dbReference type="ARBA" id="ARBA00022729"/>
    </source>
</evidence>
<dbReference type="EMBL" id="OW240916">
    <property type="protein sequence ID" value="CAH2296849.1"/>
    <property type="molecule type" value="Genomic_DNA"/>
</dbReference>
<keyword evidence="11" id="KW-1185">Reference proteome</keyword>
<dbReference type="SUPFAM" id="SSF48726">
    <property type="entry name" value="Immunoglobulin"/>
    <property type="match status" value="1"/>
</dbReference>
<evidence type="ECO:0000256" key="4">
    <source>
        <dbReference type="ARBA" id="ARBA00023180"/>
    </source>
</evidence>
<sequence>MPFFQPPKLGKSKRRYGAYKAPDYISWDTFLRGAVLTRADEITPQSLQSPTANPVDIRCKQQKPSHRDVQDSRYISTMLQKSAPSKMAAGKNGSTRNTSDRMEHKGTQATLDTFNQRRQQGRQTDSGGDRQSRREVDRVPHSHYGVPGWINAWEYKMCILASCLSRLIVILAVISVSSSSSKWREEGVEYGRIGGSVTLMCSNTNESPVAEWRFNGAPDIPWGFFTDHGHLEIPNIEISAMGNYSCHNQSGGLLSSVLLRVGYAPGLLSVSCRASDYYNFSCYWKSSVETFLPTRYFASYRSNNHVTGTCLQEPMRPNMCSVRESQPWSIYQMNITETNPLGSSIRIIEFTVQSIVKPDPPEKLMVEPVPFAPKRLSVSWIYPSTWPWEPQFQLRFRLQYRPVLHQSWSVVETVNLTEVITDAFAGVEHVIQVSARDFLDAGNWSEWSPEVRATPWTSPTTKASEETTISEIEYEPEEPINRDDPWEKVAILISFGVLAFVVLVLFLIIGVLIWVFVGRKGKESGIKLNFLAAIHMKALPKTQIL</sequence>
<keyword evidence="4" id="KW-0325">Glycoprotein</keyword>
<evidence type="ECO:0000256" key="6">
    <source>
        <dbReference type="SAM" id="MobiDB-lite"/>
    </source>
</evidence>
<dbReference type="InterPro" id="IPR007110">
    <property type="entry name" value="Ig-like_dom"/>
</dbReference>
<name>A0AAD1SD35_PELCU</name>
<dbReference type="GO" id="GO:0016020">
    <property type="term" value="C:membrane"/>
    <property type="evidence" value="ECO:0007669"/>
    <property type="project" value="InterPro"/>
</dbReference>
<dbReference type="CDD" id="cd00096">
    <property type="entry name" value="Ig"/>
    <property type="match status" value="1"/>
</dbReference>
<evidence type="ECO:0000256" key="5">
    <source>
        <dbReference type="ARBA" id="ARBA00023319"/>
    </source>
</evidence>
<dbReference type="Gene3D" id="2.60.40.10">
    <property type="entry name" value="Immunoglobulins"/>
    <property type="match status" value="3"/>
</dbReference>
<dbReference type="GO" id="GO:0004896">
    <property type="term" value="F:cytokine receptor activity"/>
    <property type="evidence" value="ECO:0007669"/>
    <property type="project" value="InterPro"/>
</dbReference>
<protein>
    <submittedName>
        <fullName evidence="10">Interleukin-11 receptor subunit alpha isoform X2</fullName>
    </submittedName>
</protein>
<feature type="compositionally biased region" description="Polar residues" evidence="6">
    <location>
        <begin position="107"/>
        <end position="126"/>
    </location>
</feature>
<keyword evidence="3" id="KW-0677">Repeat</keyword>
<dbReference type="InterPro" id="IPR003961">
    <property type="entry name" value="FN3_dom"/>
</dbReference>
<keyword evidence="7" id="KW-1133">Transmembrane helix</keyword>
<feature type="compositionally biased region" description="Basic and acidic residues" evidence="6">
    <location>
        <begin position="127"/>
        <end position="138"/>
    </location>
</feature>
<dbReference type="InterPro" id="IPR013783">
    <property type="entry name" value="Ig-like_fold"/>
</dbReference>
<dbReference type="AlphaFoldDB" id="A0AAD1SD35"/>
<feature type="transmembrane region" description="Helical" evidence="7">
    <location>
        <begin position="489"/>
        <end position="517"/>
    </location>
</feature>
<dbReference type="FunFam" id="2.60.40.10:FF:000136">
    <property type="entry name" value="Ciliary neurotrophic factor receptor alpha"/>
    <property type="match status" value="1"/>
</dbReference>
<keyword evidence="7" id="KW-0472">Membrane</keyword>
<proteinExistence type="inferred from homology"/>
<evidence type="ECO:0000256" key="7">
    <source>
        <dbReference type="SAM" id="Phobius"/>
    </source>
</evidence>
<dbReference type="PROSITE" id="PS01354">
    <property type="entry name" value="HEMATOPO_REC_L_F3"/>
    <property type="match status" value="1"/>
</dbReference>
<feature type="region of interest" description="Disordered" evidence="6">
    <location>
        <begin position="80"/>
        <end position="138"/>
    </location>
</feature>
<dbReference type="PANTHER" id="PTHR48483">
    <property type="entry name" value="INTERLEUKIN-27 SUBUNIT BETA"/>
    <property type="match status" value="1"/>
</dbReference>
<dbReference type="Proteomes" id="UP001295444">
    <property type="component" value="Chromosome 05"/>
</dbReference>
<organism evidence="10 11">
    <name type="scientific">Pelobates cultripes</name>
    <name type="common">Western spadefoot toad</name>
    <dbReference type="NCBI Taxonomy" id="61616"/>
    <lineage>
        <taxon>Eukaryota</taxon>
        <taxon>Metazoa</taxon>
        <taxon>Chordata</taxon>
        <taxon>Craniata</taxon>
        <taxon>Vertebrata</taxon>
        <taxon>Euteleostomi</taxon>
        <taxon>Amphibia</taxon>
        <taxon>Batrachia</taxon>
        <taxon>Anura</taxon>
        <taxon>Pelobatoidea</taxon>
        <taxon>Pelobatidae</taxon>
        <taxon>Pelobates</taxon>
    </lineage>
</organism>
<evidence type="ECO:0000259" key="9">
    <source>
        <dbReference type="PROSITE" id="PS50853"/>
    </source>
</evidence>
<keyword evidence="7" id="KW-0812">Transmembrane</keyword>
<feature type="domain" description="Ig-like" evidence="8">
    <location>
        <begin position="194"/>
        <end position="246"/>
    </location>
</feature>
<evidence type="ECO:0000259" key="8">
    <source>
        <dbReference type="PROSITE" id="PS50835"/>
    </source>
</evidence>
<keyword evidence="5" id="KW-0393">Immunoglobulin domain</keyword>